<organism evidence="10 11">
    <name type="scientific">Eufriesea mexicana</name>
    <dbReference type="NCBI Taxonomy" id="516756"/>
    <lineage>
        <taxon>Eukaryota</taxon>
        <taxon>Metazoa</taxon>
        <taxon>Ecdysozoa</taxon>
        <taxon>Arthropoda</taxon>
        <taxon>Hexapoda</taxon>
        <taxon>Insecta</taxon>
        <taxon>Pterygota</taxon>
        <taxon>Neoptera</taxon>
        <taxon>Endopterygota</taxon>
        <taxon>Hymenoptera</taxon>
        <taxon>Apocrita</taxon>
        <taxon>Aculeata</taxon>
        <taxon>Apoidea</taxon>
        <taxon>Anthophila</taxon>
        <taxon>Apidae</taxon>
        <taxon>Eufriesea</taxon>
    </lineage>
</organism>
<comment type="caution">
    <text evidence="8">Lacks conserved residue(s) required for the propagation of feature annotation.</text>
</comment>
<dbReference type="GO" id="GO:0015347">
    <property type="term" value="F:sodium-independent organic anion transmembrane transporter activity"/>
    <property type="evidence" value="ECO:0007669"/>
    <property type="project" value="TreeGrafter"/>
</dbReference>
<accession>A0A310SFA4</accession>
<keyword evidence="8" id="KW-0813">Transport</keyword>
<dbReference type="InterPro" id="IPR036058">
    <property type="entry name" value="Kazal_dom_sf"/>
</dbReference>
<name>A0A310SFA4_9HYME</name>
<evidence type="ECO:0000313" key="11">
    <source>
        <dbReference type="Proteomes" id="UP000250275"/>
    </source>
</evidence>
<dbReference type="OrthoDB" id="5062115at2759"/>
<evidence type="ECO:0000256" key="4">
    <source>
        <dbReference type="ARBA" id="ARBA00022692"/>
    </source>
</evidence>
<dbReference type="Gene3D" id="3.30.60.30">
    <property type="match status" value="1"/>
</dbReference>
<keyword evidence="3" id="KW-1003">Cell membrane</keyword>
<feature type="transmembrane region" description="Helical" evidence="8">
    <location>
        <begin position="568"/>
        <end position="589"/>
    </location>
</feature>
<evidence type="ECO:0000259" key="9">
    <source>
        <dbReference type="PROSITE" id="PS51465"/>
    </source>
</evidence>
<feature type="transmembrane region" description="Helical" evidence="8">
    <location>
        <begin position="373"/>
        <end position="397"/>
    </location>
</feature>
<evidence type="ECO:0000256" key="5">
    <source>
        <dbReference type="ARBA" id="ARBA00022989"/>
    </source>
</evidence>
<dbReference type="GO" id="GO:0006811">
    <property type="term" value="P:monoatomic ion transport"/>
    <property type="evidence" value="ECO:0007669"/>
    <property type="project" value="UniProtKB-KW"/>
</dbReference>
<dbReference type="PANTHER" id="PTHR11388:SF159">
    <property type="entry name" value="SOLUTE CARRIER ORGANIC ANION TRANSPORTER FAMILY MEMBER 74D"/>
    <property type="match status" value="1"/>
</dbReference>
<keyword evidence="5 8" id="KW-1133">Transmembrane helix</keyword>
<feature type="transmembrane region" description="Helical" evidence="8">
    <location>
        <begin position="540"/>
        <end position="561"/>
    </location>
</feature>
<dbReference type="PANTHER" id="PTHR11388">
    <property type="entry name" value="ORGANIC ANION TRANSPORTER"/>
    <property type="match status" value="1"/>
</dbReference>
<dbReference type="SUPFAM" id="SSF100895">
    <property type="entry name" value="Kazal-type serine protease inhibitors"/>
    <property type="match status" value="1"/>
</dbReference>
<dbReference type="NCBIfam" id="TIGR00805">
    <property type="entry name" value="oat"/>
    <property type="match status" value="1"/>
</dbReference>
<feature type="transmembrane region" description="Helical" evidence="8">
    <location>
        <begin position="499"/>
        <end position="520"/>
    </location>
</feature>
<keyword evidence="6 8" id="KW-0472">Membrane</keyword>
<feature type="transmembrane region" description="Helical" evidence="8">
    <location>
        <begin position="164"/>
        <end position="186"/>
    </location>
</feature>
<dbReference type="InterPro" id="IPR004156">
    <property type="entry name" value="OATP"/>
</dbReference>
<dbReference type="Proteomes" id="UP000250275">
    <property type="component" value="Unassembled WGS sequence"/>
</dbReference>
<comment type="similarity">
    <text evidence="2 8">Belongs to the organo anion transporter (TC 2.A.60) family.</text>
</comment>
<feature type="transmembrane region" description="Helical" evidence="8">
    <location>
        <begin position="136"/>
        <end position="157"/>
    </location>
</feature>
<dbReference type="InterPro" id="IPR036259">
    <property type="entry name" value="MFS_trans_sf"/>
</dbReference>
<dbReference type="PROSITE" id="PS51465">
    <property type="entry name" value="KAZAL_2"/>
    <property type="match status" value="1"/>
</dbReference>
<evidence type="ECO:0000256" key="1">
    <source>
        <dbReference type="ARBA" id="ARBA00004651"/>
    </source>
</evidence>
<dbReference type="AlphaFoldDB" id="A0A310SFA4"/>
<feature type="domain" description="Kazal-like" evidence="9">
    <location>
        <begin position="607"/>
        <end position="660"/>
    </location>
</feature>
<evidence type="ECO:0000256" key="2">
    <source>
        <dbReference type="ARBA" id="ARBA00009657"/>
    </source>
</evidence>
<sequence>MAGEDTQILANGNVEALTIIPPKMANGNGLICGKQHNNNGSIPNGKLHEIAATENGKLIMSDEKSSSLHTEFDDADVSCGWGPCRPHWLQYFATKQAFLVTFCITWVLQGMYYTYFVSVITTIEKLFQIQSKTTGIIMSATEIGQIGSSLLLTYYGGQGHRPKWIAWGMILFAVSSFTCSMPHFIFGEQLIHQNEMFFSGVEGGDPNNTDPIPANLCKLQDRSENATLDRAADITVDSLFLESWNSSTTSATMNKMNSCEGDSLTKQRIQIKITTVVLAIFFVSLLGVGMGQTAVYTLGIPYIDDNVASRESPLYFAITIGVRILGPALGFILGSLCTMIYADLSANPQITPTDPRWVGAWWLEEKNMEEKNINWIVAGLVLISAMLMLVSIGMFAFPTRLPASRTPPKRADAKKPSLRASATFSIDNVRDRVEAKSDNASNSNEDTSSLAKAGLAGSTVAMRGSRRLHDSVHSLHLAFSLPVADFPKAVKRLLKNDILMFRTASSVLHILPIAGLYTFLPKYLESQFRLPAHHANMISGVGGILVMGLGIIISGVFILRAKPNARFVAAWIAFTAVVYAIGMGVLMFIGCPMDDFAGLVSHSNGLSSFEPTCEATCDCVRKKFSPICGVDGKTYFSACHAGCSNYTVVDGKVASFYNCQCIGSNLTTPETASTATIGYCELECSNFWVYMVLFSVFVFIHSTSEVGSMLLILRCVDPRDKAMALGLIQFAIGLFGNVPCPIVYGAVVDSACLVWEYSCGERGACWLYDSNVFRMFYHGTYAVRKKSAARRSRKYLHLDSPTLATARYSPPLRVEAEFLANLSIPIGLTLHESPGTTGGILILAFVVDIVVWYKAGSINFVEEQEAEEGTVEEMATLKSQDAQAVDNDYL</sequence>
<reference evidence="10 11" key="1">
    <citation type="submission" date="2015-07" db="EMBL/GenBank/DDBJ databases">
        <title>The genome of Eufriesea mexicana.</title>
        <authorList>
            <person name="Pan H."/>
            <person name="Kapheim K."/>
        </authorList>
    </citation>
    <scope>NUCLEOTIDE SEQUENCE [LARGE SCALE GENOMIC DNA]</scope>
    <source>
        <strain evidence="10">0111107269</strain>
        <tissue evidence="10">Whole body</tissue>
    </source>
</reference>
<keyword evidence="11" id="KW-1185">Reference proteome</keyword>
<dbReference type="InterPro" id="IPR002350">
    <property type="entry name" value="Kazal_dom"/>
</dbReference>
<evidence type="ECO:0000256" key="8">
    <source>
        <dbReference type="RuleBase" id="RU362056"/>
    </source>
</evidence>
<dbReference type="Gene3D" id="1.20.1250.20">
    <property type="entry name" value="MFS general substrate transporter like domains"/>
    <property type="match status" value="1"/>
</dbReference>
<feature type="transmembrane region" description="Helical" evidence="8">
    <location>
        <begin position="276"/>
        <end position="302"/>
    </location>
</feature>
<keyword evidence="7" id="KW-1015">Disulfide bond</keyword>
<evidence type="ECO:0000256" key="3">
    <source>
        <dbReference type="ARBA" id="ARBA00022475"/>
    </source>
</evidence>
<feature type="transmembrane region" description="Helical" evidence="8">
    <location>
        <begin position="314"/>
        <end position="342"/>
    </location>
</feature>
<dbReference type="CDD" id="cd17336">
    <property type="entry name" value="MFS_SLCO_OATP"/>
    <property type="match status" value="1"/>
</dbReference>
<dbReference type="Pfam" id="PF03137">
    <property type="entry name" value="OATP"/>
    <property type="match status" value="1"/>
</dbReference>
<dbReference type="SUPFAM" id="SSF103473">
    <property type="entry name" value="MFS general substrate transporter"/>
    <property type="match status" value="2"/>
</dbReference>
<feature type="transmembrane region" description="Helical" evidence="8">
    <location>
        <begin position="725"/>
        <end position="747"/>
    </location>
</feature>
<dbReference type="GO" id="GO:0043252">
    <property type="term" value="P:sodium-independent organic anion transport"/>
    <property type="evidence" value="ECO:0007669"/>
    <property type="project" value="TreeGrafter"/>
</dbReference>
<evidence type="ECO:0000256" key="7">
    <source>
        <dbReference type="ARBA" id="ARBA00023157"/>
    </source>
</evidence>
<comment type="subcellular location">
    <subcellularLocation>
        <location evidence="1 8">Cell membrane</location>
        <topology evidence="1 8">Multi-pass membrane protein</topology>
    </subcellularLocation>
</comment>
<feature type="transmembrane region" description="Helical" evidence="8">
    <location>
        <begin position="97"/>
        <end position="116"/>
    </location>
</feature>
<protein>
    <recommendedName>
        <fullName evidence="8">Solute carrier organic anion transporter family member</fullName>
    </recommendedName>
</protein>
<dbReference type="GO" id="GO:0016323">
    <property type="term" value="C:basolateral plasma membrane"/>
    <property type="evidence" value="ECO:0007669"/>
    <property type="project" value="TreeGrafter"/>
</dbReference>
<dbReference type="Pfam" id="PF07648">
    <property type="entry name" value="Kazal_2"/>
    <property type="match status" value="1"/>
</dbReference>
<keyword evidence="4 8" id="KW-0812">Transmembrane</keyword>
<dbReference type="EMBL" id="KQ765174">
    <property type="protein sequence ID" value="OAD54098.1"/>
    <property type="molecule type" value="Genomic_DNA"/>
</dbReference>
<gene>
    <name evidence="10" type="ORF">WN48_08327</name>
</gene>
<feature type="transmembrane region" description="Helical" evidence="8">
    <location>
        <begin position="687"/>
        <end position="713"/>
    </location>
</feature>
<evidence type="ECO:0000313" key="10">
    <source>
        <dbReference type="EMBL" id="OAD54098.1"/>
    </source>
</evidence>
<keyword evidence="8" id="KW-0406">Ion transport</keyword>
<evidence type="ECO:0000256" key="6">
    <source>
        <dbReference type="ARBA" id="ARBA00023136"/>
    </source>
</evidence>
<proteinExistence type="inferred from homology"/>